<comment type="caution">
    <text evidence="1">The sequence shown here is derived from an EMBL/GenBank/DDBJ whole genome shotgun (WGS) entry which is preliminary data.</text>
</comment>
<sequence length="239" mass="26323">MTEVLAMFADDIGVPTKALLTYRWVSSRWPAARRRAGVSHYIHRILASITDDDERWAAIADPPLDERTGRRRWTEDAARTRIGQPTRTPTTLAQKVRAIHDLAADDQVASAAAADLLRRPAVARTAMQDHTARHLVNRAQHEVDHAAGEPARQVAGPALRRVDHTMGCIDLIGACASFVAAGGRIVPGLRGRSFTDDERARIHKNLTRVRTTADWMEHAVDTGNTALDEGLAALLRDQQ</sequence>
<protein>
    <recommendedName>
        <fullName evidence="3">RacO protein</fullName>
    </recommendedName>
</protein>
<evidence type="ECO:0000313" key="1">
    <source>
        <dbReference type="EMBL" id="MBA8952952.1"/>
    </source>
</evidence>
<proteinExistence type="predicted"/>
<organism evidence="1 2">
    <name type="scientific">Actinomadura namibiensis</name>
    <dbReference type="NCBI Taxonomy" id="182080"/>
    <lineage>
        <taxon>Bacteria</taxon>
        <taxon>Bacillati</taxon>
        <taxon>Actinomycetota</taxon>
        <taxon>Actinomycetes</taxon>
        <taxon>Streptosporangiales</taxon>
        <taxon>Thermomonosporaceae</taxon>
        <taxon>Actinomadura</taxon>
    </lineage>
</organism>
<reference evidence="1 2" key="1">
    <citation type="submission" date="2020-08" db="EMBL/GenBank/DDBJ databases">
        <title>Genomic Encyclopedia of Type Strains, Phase IV (KMG-IV): sequencing the most valuable type-strain genomes for metagenomic binning, comparative biology and taxonomic classification.</title>
        <authorList>
            <person name="Goeker M."/>
        </authorList>
    </citation>
    <scope>NUCLEOTIDE SEQUENCE [LARGE SCALE GENOMIC DNA]</scope>
    <source>
        <strain evidence="1 2">DSM 44197</strain>
    </source>
</reference>
<keyword evidence="2" id="KW-1185">Reference proteome</keyword>
<dbReference type="AlphaFoldDB" id="A0A7W3LRM6"/>
<name>A0A7W3LRM6_ACTNM</name>
<dbReference type="Pfam" id="PF19691">
    <property type="entry name" value="DUF6192"/>
    <property type="match status" value="1"/>
</dbReference>
<dbReference type="Proteomes" id="UP000572680">
    <property type="component" value="Unassembled WGS sequence"/>
</dbReference>
<dbReference type="InterPro" id="IPR045683">
    <property type="entry name" value="DUF6192"/>
</dbReference>
<gene>
    <name evidence="1" type="ORF">HNR61_004598</name>
</gene>
<evidence type="ECO:0000313" key="2">
    <source>
        <dbReference type="Proteomes" id="UP000572680"/>
    </source>
</evidence>
<dbReference type="EMBL" id="JACJIA010000005">
    <property type="protein sequence ID" value="MBA8952952.1"/>
    <property type="molecule type" value="Genomic_DNA"/>
</dbReference>
<accession>A0A7W3LRM6</accession>
<evidence type="ECO:0008006" key="3">
    <source>
        <dbReference type="Google" id="ProtNLM"/>
    </source>
</evidence>
<dbReference type="RefSeq" id="WP_220509620.1">
    <property type="nucleotide sequence ID" value="NZ_BAAALP010000034.1"/>
</dbReference>